<feature type="domain" description="DUF418" evidence="2">
    <location>
        <begin position="183"/>
        <end position="323"/>
    </location>
</feature>
<keyword evidence="1" id="KW-1133">Transmembrane helix</keyword>
<protein>
    <submittedName>
        <fullName evidence="3">DUF418 domain-containing protein</fullName>
    </submittedName>
</protein>
<reference evidence="3" key="1">
    <citation type="submission" date="2021-04" db="EMBL/GenBank/DDBJ databases">
        <title>Pseudonocardia sp. nov., isolated from sandy soil of mangrove forest.</title>
        <authorList>
            <person name="Zan Z."/>
            <person name="Huang R."/>
            <person name="Liu W."/>
        </authorList>
    </citation>
    <scope>NUCLEOTIDE SEQUENCE</scope>
    <source>
        <strain evidence="3">S2-4</strain>
    </source>
</reference>
<dbReference type="Pfam" id="PF04235">
    <property type="entry name" value="DUF418"/>
    <property type="match status" value="1"/>
</dbReference>
<feature type="transmembrane region" description="Helical" evidence="1">
    <location>
        <begin position="95"/>
        <end position="125"/>
    </location>
</feature>
<evidence type="ECO:0000313" key="3">
    <source>
        <dbReference type="EMBL" id="MCO1656548.1"/>
    </source>
</evidence>
<dbReference type="InterPro" id="IPR052529">
    <property type="entry name" value="Bact_Transport_Assoc"/>
</dbReference>
<feature type="transmembrane region" description="Helical" evidence="1">
    <location>
        <begin position="281"/>
        <end position="305"/>
    </location>
</feature>
<name>A0ABT1A0L4_9PSEU</name>
<comment type="caution">
    <text evidence="3">The sequence shown here is derived from an EMBL/GenBank/DDBJ whole genome shotgun (WGS) entry which is preliminary data.</text>
</comment>
<feature type="transmembrane region" description="Helical" evidence="1">
    <location>
        <begin position="23"/>
        <end position="41"/>
    </location>
</feature>
<sequence length="330" mass="35052">MSLPGAPHTLPAAARSRILALDVVRGVALCGILLVNVRPIAAAVDAPADPEWFALLAQQRFYVIFSLLFGIGFALLVDSAAARTATPRLVLLRRLLALLVVGLAHRFGLWGGEILTVYALVGLVVLLPSTWLPRWAVAVLAGFVCAAGLVIGGGGPVLIAGLFLAGAALVRYGVIDRLDRDLPAVALAGAAFAVLAVPAVWWQVAVGDDADDPAGTHARGVAGLLVAGVYVCVLLVLLRTPLRRPLAAAFAPLGRMALTNYLSATAAVLLVVAVVGHPERWSTKAVLTIVAVVLVVQWVFSALWLRRFRQGPLEWLWRWATWARRPALLR</sequence>
<dbReference type="InterPro" id="IPR007349">
    <property type="entry name" value="DUF418"/>
</dbReference>
<keyword evidence="1" id="KW-0472">Membrane</keyword>
<keyword evidence="4" id="KW-1185">Reference proteome</keyword>
<dbReference type="Proteomes" id="UP001165283">
    <property type="component" value="Unassembled WGS sequence"/>
</dbReference>
<feature type="transmembrane region" description="Helical" evidence="1">
    <location>
        <begin position="258"/>
        <end position="275"/>
    </location>
</feature>
<evidence type="ECO:0000256" key="1">
    <source>
        <dbReference type="SAM" id="Phobius"/>
    </source>
</evidence>
<organism evidence="3 4">
    <name type="scientific">Pseudonocardia humida</name>
    <dbReference type="NCBI Taxonomy" id="2800819"/>
    <lineage>
        <taxon>Bacteria</taxon>
        <taxon>Bacillati</taxon>
        <taxon>Actinomycetota</taxon>
        <taxon>Actinomycetes</taxon>
        <taxon>Pseudonocardiales</taxon>
        <taxon>Pseudonocardiaceae</taxon>
        <taxon>Pseudonocardia</taxon>
    </lineage>
</organism>
<dbReference type="EMBL" id="JAGSOV010000035">
    <property type="protein sequence ID" value="MCO1656548.1"/>
    <property type="molecule type" value="Genomic_DNA"/>
</dbReference>
<dbReference type="PANTHER" id="PTHR30590">
    <property type="entry name" value="INNER MEMBRANE PROTEIN"/>
    <property type="match status" value="1"/>
</dbReference>
<proteinExistence type="predicted"/>
<gene>
    <name evidence="3" type="ORF">KDL28_15940</name>
</gene>
<feature type="transmembrane region" description="Helical" evidence="1">
    <location>
        <begin position="182"/>
        <end position="201"/>
    </location>
</feature>
<dbReference type="PANTHER" id="PTHR30590:SF2">
    <property type="entry name" value="INNER MEMBRANE PROTEIN"/>
    <property type="match status" value="1"/>
</dbReference>
<feature type="transmembrane region" description="Helical" evidence="1">
    <location>
        <begin position="61"/>
        <end position="83"/>
    </location>
</feature>
<accession>A0ABT1A0L4</accession>
<evidence type="ECO:0000313" key="4">
    <source>
        <dbReference type="Proteomes" id="UP001165283"/>
    </source>
</evidence>
<feature type="transmembrane region" description="Helical" evidence="1">
    <location>
        <begin position="137"/>
        <end position="170"/>
    </location>
</feature>
<dbReference type="RefSeq" id="WP_252439369.1">
    <property type="nucleotide sequence ID" value="NZ_JAGSOV010000035.1"/>
</dbReference>
<feature type="transmembrane region" description="Helical" evidence="1">
    <location>
        <begin position="221"/>
        <end position="238"/>
    </location>
</feature>
<evidence type="ECO:0000259" key="2">
    <source>
        <dbReference type="Pfam" id="PF04235"/>
    </source>
</evidence>
<keyword evidence="1" id="KW-0812">Transmembrane</keyword>